<evidence type="ECO:0000256" key="1">
    <source>
        <dbReference type="ARBA" id="ARBA00004514"/>
    </source>
</evidence>
<evidence type="ECO:0000256" key="2">
    <source>
        <dbReference type="ARBA" id="ARBA00008787"/>
    </source>
</evidence>
<reference evidence="7 9" key="1">
    <citation type="journal article" date="2014" name="Genome Announc.">
        <title>Genome Sequence of Yersinia similis Y228T, a Member of the Yersinia pseudotuberculosis Complex.</title>
        <authorList>
            <person name="Sprague L.D."/>
            <person name="Neubauer H."/>
        </authorList>
    </citation>
    <scope>NUCLEOTIDE SEQUENCE [LARGE SCALE GENOMIC DNA]</scope>
    <source>
        <strain evidence="7 9">228</strain>
    </source>
</reference>
<name>A0A0T9RJH8_9GAMM</name>
<dbReference type="GO" id="GO:0005829">
    <property type="term" value="C:cytosol"/>
    <property type="evidence" value="ECO:0007669"/>
    <property type="project" value="UniProtKB-SubCell"/>
</dbReference>
<dbReference type="PANTHER" id="PTHR34773:SF1">
    <property type="entry name" value="FLAGELLAR SECRETION CHAPERONE FLIS"/>
    <property type="match status" value="1"/>
</dbReference>
<dbReference type="RefSeq" id="WP_012104528.1">
    <property type="nucleotide sequence ID" value="NZ_CABIHS010000218.1"/>
</dbReference>
<dbReference type="PANTHER" id="PTHR34773">
    <property type="entry name" value="FLAGELLAR SECRETION CHAPERONE FLIS"/>
    <property type="match status" value="1"/>
</dbReference>
<dbReference type="Proteomes" id="UP000038204">
    <property type="component" value="Unassembled WGS sequence"/>
</dbReference>
<dbReference type="PATRIC" id="fig|367190.3.peg.687"/>
<dbReference type="EMBL" id="CQBK01000046">
    <property type="protein sequence ID" value="CNI66645.1"/>
    <property type="molecule type" value="Genomic_DNA"/>
</dbReference>
<dbReference type="AlphaFoldDB" id="A0A0T9RJH8"/>
<keyword evidence="8" id="KW-0969">Cilium</keyword>
<sequence>MMYDEPMAGLYQQTDIDIQAAAATPHQLVMMLFDGLRDELIRAKGHIEAGRYEHKVKSINKCINILNGLTSVLNYEDGGDLSVTISKLYDYCVYRLYEASNLLSIEIIAEVEGILTALYQGWEGMKH</sequence>
<dbReference type="Proteomes" id="UP000019439">
    <property type="component" value="Chromosome"/>
</dbReference>
<accession>A0A0T9RJH8</accession>
<organism evidence="8 10">
    <name type="scientific">Yersinia similis</name>
    <dbReference type="NCBI Taxonomy" id="367190"/>
    <lineage>
        <taxon>Bacteria</taxon>
        <taxon>Pseudomonadati</taxon>
        <taxon>Pseudomonadota</taxon>
        <taxon>Gammaproteobacteria</taxon>
        <taxon>Enterobacterales</taxon>
        <taxon>Yersiniaceae</taxon>
        <taxon>Yersinia</taxon>
    </lineage>
</organism>
<dbReference type="Gene3D" id="1.20.120.340">
    <property type="entry name" value="Flagellar protein FliS"/>
    <property type="match status" value="1"/>
</dbReference>
<evidence type="ECO:0000256" key="3">
    <source>
        <dbReference type="ARBA" id="ARBA00022490"/>
    </source>
</evidence>
<keyword evidence="8" id="KW-0282">Flagellum</keyword>
<dbReference type="InterPro" id="IPR003713">
    <property type="entry name" value="FliS"/>
</dbReference>
<keyword evidence="9" id="KW-1185">Reference proteome</keyword>
<keyword evidence="8" id="KW-0966">Cell projection</keyword>
<evidence type="ECO:0000313" key="8">
    <source>
        <dbReference type="EMBL" id="CNI66645.1"/>
    </source>
</evidence>
<dbReference type="GO" id="GO:0044780">
    <property type="term" value="P:bacterial-type flagellum assembly"/>
    <property type="evidence" value="ECO:0007669"/>
    <property type="project" value="InterPro"/>
</dbReference>
<comment type="subcellular location">
    <subcellularLocation>
        <location evidence="1 6">Cytoplasm</location>
        <location evidence="1 6">Cytosol</location>
    </subcellularLocation>
</comment>
<evidence type="ECO:0000256" key="4">
    <source>
        <dbReference type="ARBA" id="ARBA00022795"/>
    </source>
</evidence>
<dbReference type="SUPFAM" id="SSF101116">
    <property type="entry name" value="Flagellar export chaperone FliS"/>
    <property type="match status" value="1"/>
</dbReference>
<dbReference type="EMBL" id="CP007230">
    <property type="protein sequence ID" value="AHK18557.1"/>
    <property type="molecule type" value="Genomic_DNA"/>
</dbReference>
<gene>
    <name evidence="8" type="primary">fliS1</name>
    <name evidence="7" type="ORF">BF17_03770</name>
    <name evidence="8" type="ORF">ERS008667_04023</name>
</gene>
<evidence type="ECO:0000313" key="9">
    <source>
        <dbReference type="Proteomes" id="UP000019439"/>
    </source>
</evidence>
<evidence type="ECO:0000256" key="5">
    <source>
        <dbReference type="ARBA" id="ARBA00023186"/>
    </source>
</evidence>
<dbReference type="InterPro" id="IPR036584">
    <property type="entry name" value="FliS_sf"/>
</dbReference>
<protein>
    <recommendedName>
        <fullName evidence="6">Flagellar secretion chaperone FliS</fullName>
    </recommendedName>
</protein>
<keyword evidence="4 6" id="KW-1005">Bacterial flagellum biogenesis</keyword>
<evidence type="ECO:0000313" key="7">
    <source>
        <dbReference type="EMBL" id="AHK18557.1"/>
    </source>
</evidence>
<dbReference type="PIRSF" id="PIRSF039090">
    <property type="entry name" value="Flis"/>
    <property type="match status" value="1"/>
</dbReference>
<keyword evidence="5" id="KW-0143">Chaperone</keyword>
<evidence type="ECO:0000256" key="6">
    <source>
        <dbReference type="PIRNR" id="PIRNR039090"/>
    </source>
</evidence>
<dbReference type="CDD" id="cd16098">
    <property type="entry name" value="FliS"/>
    <property type="match status" value="1"/>
</dbReference>
<dbReference type="Pfam" id="PF02561">
    <property type="entry name" value="FliS"/>
    <property type="match status" value="1"/>
</dbReference>
<reference evidence="8 10" key="2">
    <citation type="submission" date="2015-03" db="EMBL/GenBank/DDBJ databases">
        <authorList>
            <person name="Murphy D."/>
        </authorList>
    </citation>
    <scope>NUCLEOTIDE SEQUENCE [LARGE SCALE GENOMIC DNA]</scope>
    <source>
        <strain evidence="8 10">Y233</strain>
    </source>
</reference>
<dbReference type="GO" id="GO:0071973">
    <property type="term" value="P:bacterial-type flagellum-dependent cell motility"/>
    <property type="evidence" value="ECO:0007669"/>
    <property type="project" value="TreeGrafter"/>
</dbReference>
<dbReference type="KEGG" id="ysi:BF17_03770"/>
<keyword evidence="3 6" id="KW-0963">Cytoplasm</keyword>
<comment type="similarity">
    <text evidence="2 6">Belongs to the FliS family.</text>
</comment>
<dbReference type="NCBIfam" id="TIGR00208">
    <property type="entry name" value="fliS"/>
    <property type="match status" value="1"/>
</dbReference>
<dbReference type="GeneID" id="96662764"/>
<evidence type="ECO:0000313" key="10">
    <source>
        <dbReference type="Proteomes" id="UP000038204"/>
    </source>
</evidence>
<proteinExistence type="inferred from homology"/>